<dbReference type="PANTHER" id="PTHR43464">
    <property type="entry name" value="METHYLTRANSFERASE"/>
    <property type="match status" value="1"/>
</dbReference>
<dbReference type="Gene3D" id="3.40.50.150">
    <property type="entry name" value="Vaccinia Virus protein VP39"/>
    <property type="match status" value="1"/>
</dbReference>
<gene>
    <name evidence="6" type="ORF">C5E16_06910</name>
</gene>
<dbReference type="SUPFAM" id="SSF53335">
    <property type="entry name" value="S-adenosyl-L-methionine-dependent methyltransferases"/>
    <property type="match status" value="1"/>
</dbReference>
<evidence type="ECO:0000259" key="5">
    <source>
        <dbReference type="Pfam" id="PF13649"/>
    </source>
</evidence>
<dbReference type="PANTHER" id="PTHR43464:SF19">
    <property type="entry name" value="UBIQUINONE BIOSYNTHESIS O-METHYLTRANSFERASE, MITOCHONDRIAL"/>
    <property type="match status" value="1"/>
</dbReference>
<keyword evidence="1 6" id="KW-0489">Methyltransferase</keyword>
<protein>
    <submittedName>
        <fullName evidence="6">SAM-dependent methyltransferase</fullName>
    </submittedName>
</protein>
<evidence type="ECO:0000256" key="1">
    <source>
        <dbReference type="ARBA" id="ARBA00022603"/>
    </source>
</evidence>
<evidence type="ECO:0000313" key="7">
    <source>
        <dbReference type="Proteomes" id="UP000239241"/>
    </source>
</evidence>
<dbReference type="EMBL" id="PSXY01000008">
    <property type="protein sequence ID" value="PPF68607.1"/>
    <property type="molecule type" value="Genomic_DNA"/>
</dbReference>
<dbReference type="GO" id="GO:0008168">
    <property type="term" value="F:methyltransferase activity"/>
    <property type="evidence" value="ECO:0007669"/>
    <property type="project" value="UniProtKB-KW"/>
</dbReference>
<dbReference type="GO" id="GO:0032259">
    <property type="term" value="P:methylation"/>
    <property type="evidence" value="ECO:0007669"/>
    <property type="project" value="UniProtKB-KW"/>
</dbReference>
<reference evidence="6 7" key="1">
    <citation type="submission" date="2018-02" db="EMBL/GenBank/DDBJ databases">
        <title>Bacteriophage NCPPB3778 and a type I-E CRISPR drive the evolution of the US Biological Select Agent, Rathayibacter toxicus.</title>
        <authorList>
            <person name="Davis E.W.II."/>
            <person name="Tabima J.F."/>
            <person name="Weisberg A.J."/>
            <person name="Lopes L.D."/>
            <person name="Wiseman M.S."/>
            <person name="Wiseman M.S."/>
            <person name="Pupko T."/>
            <person name="Belcher M.S."/>
            <person name="Sechler A.J."/>
            <person name="Tancos M.A."/>
            <person name="Schroeder B.K."/>
            <person name="Murray T.D."/>
            <person name="Luster D.G."/>
            <person name="Schneider W.L."/>
            <person name="Rogers E."/>
            <person name="Andreote F.D."/>
            <person name="Grunwald N.J."/>
            <person name="Putnam M.L."/>
            <person name="Chang J.H."/>
        </authorList>
    </citation>
    <scope>NUCLEOTIDE SEQUENCE [LARGE SCALE GENOMIC DNA]</scope>
    <source>
        <strain evidence="6 7">AY1B3</strain>
    </source>
</reference>
<organism evidence="6 7">
    <name type="scientific">Clavibacter michiganensis</name>
    <dbReference type="NCBI Taxonomy" id="28447"/>
    <lineage>
        <taxon>Bacteria</taxon>
        <taxon>Bacillati</taxon>
        <taxon>Actinomycetota</taxon>
        <taxon>Actinomycetes</taxon>
        <taxon>Micrococcales</taxon>
        <taxon>Microbacteriaceae</taxon>
        <taxon>Clavibacter</taxon>
    </lineage>
</organism>
<dbReference type="InterPro" id="IPR041698">
    <property type="entry name" value="Methyltransf_25"/>
</dbReference>
<sequence length="181" mass="19120">MAAVHPSDAELVTTWAAGVTGPVLDAGCGPGHWTDHLARQGIDVRGIDQVAAFVDHARAAYPAVPFATGSIDALPDAADAYGGVLSWYSLIHHEPSTIRGALDEFARVLRPDGRLLVGFFPGARLEAFDHAVVTAYRWPTDLLAHELVAAGFEVVETHTRTGSGAGSRPHAAISARLVRGR</sequence>
<evidence type="ECO:0000313" key="6">
    <source>
        <dbReference type="EMBL" id="PPF68607.1"/>
    </source>
</evidence>
<evidence type="ECO:0000256" key="2">
    <source>
        <dbReference type="ARBA" id="ARBA00022679"/>
    </source>
</evidence>
<dbReference type="InterPro" id="IPR029063">
    <property type="entry name" value="SAM-dependent_MTases_sf"/>
</dbReference>
<accession>A0A2S5VV27</accession>
<comment type="caution">
    <text evidence="6">The sequence shown here is derived from an EMBL/GenBank/DDBJ whole genome shotgun (WGS) entry which is preliminary data.</text>
</comment>
<evidence type="ECO:0000256" key="4">
    <source>
        <dbReference type="SAM" id="MobiDB-lite"/>
    </source>
</evidence>
<dbReference type="Proteomes" id="UP000239241">
    <property type="component" value="Unassembled WGS sequence"/>
</dbReference>
<feature type="domain" description="Methyltransferase" evidence="5">
    <location>
        <begin position="23"/>
        <end position="113"/>
    </location>
</feature>
<keyword evidence="3" id="KW-0949">S-adenosyl-L-methionine</keyword>
<evidence type="ECO:0000256" key="3">
    <source>
        <dbReference type="ARBA" id="ARBA00022691"/>
    </source>
</evidence>
<dbReference type="CDD" id="cd02440">
    <property type="entry name" value="AdoMet_MTases"/>
    <property type="match status" value="1"/>
</dbReference>
<keyword evidence="2 6" id="KW-0808">Transferase</keyword>
<name>A0A2S5VV27_9MICO</name>
<proteinExistence type="predicted"/>
<dbReference type="Pfam" id="PF13649">
    <property type="entry name" value="Methyltransf_25"/>
    <property type="match status" value="1"/>
</dbReference>
<feature type="region of interest" description="Disordered" evidence="4">
    <location>
        <begin position="159"/>
        <end position="181"/>
    </location>
</feature>
<dbReference type="AlphaFoldDB" id="A0A2S5VV27"/>